<keyword evidence="4" id="KW-0732">Signal</keyword>
<evidence type="ECO:0000256" key="2">
    <source>
        <dbReference type="ARBA" id="ARBA00022737"/>
    </source>
</evidence>
<feature type="region of interest" description="Disordered" evidence="3">
    <location>
        <begin position="994"/>
        <end position="1047"/>
    </location>
</feature>
<feature type="compositionally biased region" description="Low complexity" evidence="3">
    <location>
        <begin position="30"/>
        <end position="47"/>
    </location>
</feature>
<evidence type="ECO:0000256" key="3">
    <source>
        <dbReference type="SAM" id="MobiDB-lite"/>
    </source>
</evidence>
<feature type="signal peptide" evidence="4">
    <location>
        <begin position="1"/>
        <end position="28"/>
    </location>
</feature>
<dbReference type="InterPro" id="IPR003591">
    <property type="entry name" value="Leu-rich_rpt_typical-subtyp"/>
</dbReference>
<protein>
    <submittedName>
        <fullName evidence="5">Pneumococcal-type histidine triad protein</fullName>
    </submittedName>
</protein>
<proteinExistence type="predicted"/>
<feature type="compositionally biased region" description="Low complexity" evidence="3">
    <location>
        <begin position="304"/>
        <end position="315"/>
    </location>
</feature>
<dbReference type="AlphaFoldDB" id="A0A7X6MZP8"/>
<dbReference type="Pfam" id="PF13855">
    <property type="entry name" value="LRR_8"/>
    <property type="match status" value="1"/>
</dbReference>
<reference evidence="5 6" key="1">
    <citation type="submission" date="2020-04" db="EMBL/GenBank/DDBJ databases">
        <title>MicrobeNet Type strains.</title>
        <authorList>
            <person name="Nicholson A.C."/>
        </authorList>
    </citation>
    <scope>NUCLEOTIDE SEQUENCE [LARGE SCALE GENOMIC DNA]</scope>
    <source>
        <strain evidence="5 6">CCUG 69612</strain>
    </source>
</reference>
<dbReference type="Pfam" id="PF12799">
    <property type="entry name" value="LRR_4"/>
    <property type="match status" value="1"/>
</dbReference>
<evidence type="ECO:0000313" key="5">
    <source>
        <dbReference type="EMBL" id="NKZ19359.1"/>
    </source>
</evidence>
<dbReference type="InterPro" id="IPR025875">
    <property type="entry name" value="Leu-rich_rpt_4"/>
</dbReference>
<keyword evidence="1" id="KW-0433">Leucine-rich repeat</keyword>
<feature type="compositionally biased region" description="Pro residues" evidence="3">
    <location>
        <begin position="375"/>
        <end position="387"/>
    </location>
</feature>
<keyword evidence="6" id="KW-1185">Reference proteome</keyword>
<dbReference type="SMART" id="SM00365">
    <property type="entry name" value="LRR_SD22"/>
    <property type="match status" value="6"/>
</dbReference>
<dbReference type="EMBL" id="JAAXPR010000001">
    <property type="protein sequence ID" value="NKZ19359.1"/>
    <property type="molecule type" value="Genomic_DNA"/>
</dbReference>
<feature type="compositionally biased region" description="Basic and acidic residues" evidence="3">
    <location>
        <begin position="406"/>
        <end position="418"/>
    </location>
</feature>
<dbReference type="Gene3D" id="3.10.50.90">
    <property type="match status" value="3"/>
</dbReference>
<dbReference type="InterPro" id="IPR006270">
    <property type="entry name" value="Strep_his_triad_rpt"/>
</dbReference>
<dbReference type="InterPro" id="IPR032675">
    <property type="entry name" value="LRR_dom_sf"/>
</dbReference>
<dbReference type="Gene3D" id="3.80.10.10">
    <property type="entry name" value="Ribonuclease Inhibitor"/>
    <property type="match status" value="1"/>
</dbReference>
<feature type="compositionally biased region" description="Low complexity" evidence="3">
    <location>
        <begin position="201"/>
        <end position="212"/>
    </location>
</feature>
<dbReference type="SMART" id="SM00369">
    <property type="entry name" value="LRR_TYP"/>
    <property type="match status" value="6"/>
</dbReference>
<feature type="region of interest" description="Disordered" evidence="3">
    <location>
        <begin position="854"/>
        <end position="909"/>
    </location>
</feature>
<name>A0A7X6MZP8_9STRE</name>
<dbReference type="PANTHER" id="PTHR46652:SF3">
    <property type="entry name" value="LEUCINE-RICH REPEAT-CONTAINING PROTEIN 9"/>
    <property type="match status" value="1"/>
</dbReference>
<feature type="region of interest" description="Disordered" evidence="3">
    <location>
        <begin position="368"/>
        <end position="442"/>
    </location>
</feature>
<sequence>MKKKKWLPLTGLVLVCHLALTACQTKTATETTTTSTSQTTSSSSKKTPSSDKKQESLITEIKADGYTILVDGQSKFVKGKVPKDAKFSEETLAPKDYKLDKKDVQYEVEQGYIIKLKDRFYYYPKEKSASASKGTEKAIPGVTVPTSDGFQLADDSKILSKTKDGIVVDHDGHSHFIFYSDLKDTKFAHLIPQGADLSQKPSSTIASATTPSGKTSANDGHHYVFNPADIVAEDEFGYTVRHDDHFHYIPKSSLGGAYASGKPANGPATNSQAPGLAGAPSNQAETPTEPEHSHTPIVPEKPHSSTSPGVSSPSGKIAGIDHPTSDGFLFDGSGIKGWTDLGLLVDHDGHLHLIPKSDLARSKWKHLLKEDTTKPTPPTVTPKPSSPEKPIVTDKPQTPEQPVDPIKPEVPAKPEVSTKPEAPAEPEGTTKPEVPAEPESSEADILAEKQAYLAKELGLNPEDIQITDQNGQKLFVYPHGNHSHAIAADKVIIGQPIEDPHADPHAHQAVGATTLKTIGFDDEIIQDILHADAPTPFPATETNPEKMKAWLATVTSLNIGQRENALKRFGLDLMPNLETLGVGFTKIDDVTPILKFKQLKNLFLTDTGITDYSFLKELPNLEGIDISQNGLTSLDFLKDYPQLKTLAVTGSNLTDISVLSHLPNLESLNLDYNQLTDLTPLANLSKLKVVSLDHNKITDLSPLSQKSDLTRLFVSHNDGVKLATLKAPNLEELTAEHSGLTSLGFLKHLPSLVDLNANHNAISSLSGVDRATNLRTLNVSENQISSLRLPTAPAKLETLNVSHNRLTTLEGIQNFTALEQLNAGHNQLSSLSLSQPNKTITYLEVNNNHIPAEELEPNEQNIPNGIARNFPLTRGGDISENSAVADSPKEDLPTETDTPEQPVSESELSDVEIKRNYIAKHTNLPAEHIVLMETDKGQAFLYPHGNHHHVVYLKDIDVTQPFDDGHGNKQTMPPAPTTMVDEDAETPADKINTATAPATVADEDAETPADKVNTATAPTTMADKEPETAADMDANPLPENLKKNAVN</sequence>
<evidence type="ECO:0000313" key="6">
    <source>
        <dbReference type="Proteomes" id="UP000522720"/>
    </source>
</evidence>
<dbReference type="InterPro" id="IPR001611">
    <property type="entry name" value="Leu-rich_rpt"/>
</dbReference>
<dbReference type="NCBIfam" id="TIGR01363">
    <property type="entry name" value="strep_his_triad"/>
    <property type="match status" value="2"/>
</dbReference>
<evidence type="ECO:0000256" key="4">
    <source>
        <dbReference type="SAM" id="SignalP"/>
    </source>
</evidence>
<dbReference type="InterPro" id="IPR050836">
    <property type="entry name" value="SDS22/Internalin_LRR"/>
</dbReference>
<comment type="caution">
    <text evidence="5">The sequence shown here is derived from an EMBL/GenBank/DDBJ whole genome shotgun (WGS) entry which is preliminary data.</text>
</comment>
<dbReference type="InterPro" id="IPR037228">
    <property type="entry name" value="PhtA_dom_sf"/>
</dbReference>
<dbReference type="SMART" id="SM00364">
    <property type="entry name" value="LRR_BAC"/>
    <property type="match status" value="6"/>
</dbReference>
<accession>A0A7X6MZP8</accession>
<dbReference type="PROSITE" id="PS51450">
    <property type="entry name" value="LRR"/>
    <property type="match status" value="3"/>
</dbReference>
<dbReference type="SUPFAM" id="SSF142887">
    <property type="entry name" value="PhtA domain-like"/>
    <property type="match status" value="3"/>
</dbReference>
<dbReference type="Pfam" id="PF04270">
    <property type="entry name" value="Strep_his_triad"/>
    <property type="match status" value="5"/>
</dbReference>
<dbReference type="Proteomes" id="UP000522720">
    <property type="component" value="Unassembled WGS sequence"/>
</dbReference>
<feature type="chain" id="PRO_5031401869" evidence="4">
    <location>
        <begin position="29"/>
        <end position="1047"/>
    </location>
</feature>
<feature type="region of interest" description="Disordered" evidence="3">
    <location>
        <begin position="260"/>
        <end position="319"/>
    </location>
</feature>
<dbReference type="PANTHER" id="PTHR46652">
    <property type="entry name" value="LEUCINE-RICH REPEAT AND IQ DOMAIN-CONTAINING PROTEIN 1-RELATED"/>
    <property type="match status" value="1"/>
</dbReference>
<feature type="region of interest" description="Disordered" evidence="3">
    <location>
        <begin position="196"/>
        <end position="221"/>
    </location>
</feature>
<gene>
    <name evidence="5" type="ORF">HF992_00565</name>
</gene>
<feature type="region of interest" description="Disordered" evidence="3">
    <location>
        <begin position="30"/>
        <end position="54"/>
    </location>
</feature>
<organism evidence="5 6">
    <name type="scientific">Streptococcus ovuberis</name>
    <dbReference type="NCBI Taxonomy" id="1936207"/>
    <lineage>
        <taxon>Bacteria</taxon>
        <taxon>Bacillati</taxon>
        <taxon>Bacillota</taxon>
        <taxon>Bacilli</taxon>
        <taxon>Lactobacillales</taxon>
        <taxon>Streptococcaceae</taxon>
        <taxon>Streptococcus</taxon>
    </lineage>
</organism>
<dbReference type="InterPro" id="IPR023832">
    <property type="entry name" value="His_triad_protein"/>
</dbReference>
<dbReference type="PROSITE" id="PS51257">
    <property type="entry name" value="PROKAR_LIPOPROTEIN"/>
    <property type="match status" value="1"/>
</dbReference>
<keyword evidence="2" id="KW-0677">Repeat</keyword>
<evidence type="ECO:0000256" key="1">
    <source>
        <dbReference type="ARBA" id="ARBA00022614"/>
    </source>
</evidence>
<dbReference type="SUPFAM" id="SSF52058">
    <property type="entry name" value="L domain-like"/>
    <property type="match status" value="1"/>
</dbReference>